<evidence type="ECO:0000313" key="2">
    <source>
        <dbReference type="Proteomes" id="UP000593906"/>
    </source>
</evidence>
<name>A0A7S7LK84_CRYPV</name>
<gene>
    <name evidence="1" type="ORF">CPATCC_000468</name>
</gene>
<proteinExistence type="predicted"/>
<organism evidence="1 2">
    <name type="scientific">Cryptosporidium parvum</name>
    <dbReference type="NCBI Taxonomy" id="5807"/>
    <lineage>
        <taxon>Eukaryota</taxon>
        <taxon>Sar</taxon>
        <taxon>Alveolata</taxon>
        <taxon>Apicomplexa</taxon>
        <taxon>Conoidasida</taxon>
        <taxon>Coccidia</taxon>
        <taxon>Eucoccidiorida</taxon>
        <taxon>Eimeriorina</taxon>
        <taxon>Cryptosporidiidae</taxon>
        <taxon>Cryptosporidium</taxon>
    </lineage>
</organism>
<reference evidence="1 2" key="1">
    <citation type="submission" date="2019-09" db="EMBL/GenBank/DDBJ databases">
        <title>Consistent, comparative and evidence-based genome assembly and annotation for Cryptosporidium parvum, C. hominis and C. tyzzeri.</title>
        <authorList>
            <person name="Baptista R.P."/>
            <person name="Li Y."/>
            <person name="Sateriale A."/>
            <person name="Ansell B."/>
            <person name="Jex A."/>
            <person name="Sanders M."/>
            <person name="Brooks K."/>
            <person name="Tracey A."/>
            <person name="Berriman M."/>
            <person name="Striepen B."/>
            <person name="Cotton J.A."/>
            <person name="Kissinger J.C."/>
        </authorList>
    </citation>
    <scope>NUCLEOTIDE SEQUENCE [LARGE SCALE GENOMIC DNA]</scope>
    <source>
        <strain evidence="1 2">IOWA-ATCC</strain>
    </source>
</reference>
<dbReference type="Proteomes" id="UP000593906">
    <property type="component" value="Chromosome 2"/>
</dbReference>
<dbReference type="AlphaFoldDB" id="A0A7S7LK84"/>
<sequence>MSLFFHDYLSGSDDDCTAFEDSSVCKEGANEFKLSIVVNSGQLRSEKSDNFVACYEGNLQKKDQITPKTYIEPNLTKQISSKIGVKKKEKRKKKNKYLNEFYEISSIENVKTLDLDDLKKSDQAVGFPDNLSREKKLNADKELRQSCNQKRKHQITWLLNEAKQLRSEFSSTNQFS</sequence>
<protein>
    <submittedName>
        <fullName evidence="1">Uncharacterized protein</fullName>
    </submittedName>
</protein>
<dbReference type="VEuPathDB" id="CryptoDB:CPATCC_0026450"/>
<evidence type="ECO:0000313" key="1">
    <source>
        <dbReference type="EMBL" id="QOY42796.1"/>
    </source>
</evidence>
<accession>A0A7S7LK84</accession>
<dbReference type="EMBL" id="CP044421">
    <property type="protein sequence ID" value="QOY42796.1"/>
    <property type="molecule type" value="Genomic_DNA"/>
</dbReference>